<sequence>MACLKLEKANSMTWGIRSREVAPFISLATARDKFKDNVRRPLLGLSGDRLPPKVYLARVVQECWTAITNGNSTGRSDGSGRTKASGPRYPRQDARWFLHHFCVIYGFAAVKLQIPNNLLSAQLTQIAALPMMAEYTPKNEDTMYALELGYSYMAQSQHRMTTKQSTITLREPQLESDHCEGNESGNIGAQRNRAARKRRSGRQRQSHLSFLYPTPVPTVFPAVITQPDANTQTSVKETTVDASLTVGTEITVMHLVECLTRSYVTSGLTANTIAEVIQSLPRMLQTPPPLNLFDELQVSMDYLLATDIPAPVMGQASHWFRESADHHDLKMINELGFEEYFDRVVTKPPVQPNKPPATAPSLQVHRAIRMSPTRPPPSGRASEDHMVIRLTPRTARGSCPSLPAPPSPTPYMVSAKLELPDSYVNLSHSIDNGQQALRRPIFGGFQRRVSRGTSDTQYTDESENTRVPLDEDWKLPSLPHRPFSLMLPSMAENPKTLIDEGIAIEDTPPGSQLPAIVSRYQLSNFTLVASHIKYCVQQLPDGLIPDPVLLTIMQLLPETQSGPALDDFRWFPEMEEVTLIRCLLSLSPWRFYLLQQIVQITQVIFNQGIKDPISPFGLAIVLPVYETKSSVCLRDLDTLKRWNWCWGCLLSRGKELFLDPSFPLVTERDRSGFGYTMYLLKHVV</sequence>
<feature type="region of interest" description="Disordered" evidence="1">
    <location>
        <begin position="172"/>
        <end position="208"/>
    </location>
</feature>
<evidence type="ECO:0000256" key="1">
    <source>
        <dbReference type="SAM" id="MobiDB-lite"/>
    </source>
</evidence>
<dbReference type="Proteomes" id="UP001150925">
    <property type="component" value="Unassembled WGS sequence"/>
</dbReference>
<keyword evidence="3" id="KW-1185">Reference proteome</keyword>
<proteinExistence type="predicted"/>
<accession>A0A9W8AK03</accession>
<dbReference type="EMBL" id="JANBPY010001745">
    <property type="protein sequence ID" value="KAJ1958846.1"/>
    <property type="molecule type" value="Genomic_DNA"/>
</dbReference>
<dbReference type="OrthoDB" id="5592742at2759"/>
<gene>
    <name evidence="2" type="ORF">IWQ62_004840</name>
</gene>
<feature type="compositionally biased region" description="Basic residues" evidence="1">
    <location>
        <begin position="193"/>
        <end position="205"/>
    </location>
</feature>
<name>A0A9W8AK03_9FUNG</name>
<feature type="compositionally biased region" description="Basic and acidic residues" evidence="1">
    <location>
        <begin position="172"/>
        <end position="181"/>
    </location>
</feature>
<organism evidence="2 3">
    <name type="scientific">Dispira parvispora</name>
    <dbReference type="NCBI Taxonomy" id="1520584"/>
    <lineage>
        <taxon>Eukaryota</taxon>
        <taxon>Fungi</taxon>
        <taxon>Fungi incertae sedis</taxon>
        <taxon>Zoopagomycota</taxon>
        <taxon>Kickxellomycotina</taxon>
        <taxon>Dimargaritomycetes</taxon>
        <taxon>Dimargaritales</taxon>
        <taxon>Dimargaritaceae</taxon>
        <taxon>Dispira</taxon>
    </lineage>
</organism>
<evidence type="ECO:0000313" key="2">
    <source>
        <dbReference type="EMBL" id="KAJ1958846.1"/>
    </source>
</evidence>
<dbReference type="AlphaFoldDB" id="A0A9W8AK03"/>
<protein>
    <submittedName>
        <fullName evidence="2">Uncharacterized protein</fullName>
    </submittedName>
</protein>
<comment type="caution">
    <text evidence="2">The sequence shown here is derived from an EMBL/GenBank/DDBJ whole genome shotgun (WGS) entry which is preliminary data.</text>
</comment>
<reference evidence="2" key="1">
    <citation type="submission" date="2022-07" db="EMBL/GenBank/DDBJ databases">
        <title>Phylogenomic reconstructions and comparative analyses of Kickxellomycotina fungi.</title>
        <authorList>
            <person name="Reynolds N.K."/>
            <person name="Stajich J.E."/>
            <person name="Barry K."/>
            <person name="Grigoriev I.V."/>
            <person name="Crous P."/>
            <person name="Smith M.E."/>
        </authorList>
    </citation>
    <scope>NUCLEOTIDE SEQUENCE</scope>
    <source>
        <strain evidence="2">RSA 1196</strain>
    </source>
</reference>
<evidence type="ECO:0000313" key="3">
    <source>
        <dbReference type="Proteomes" id="UP001150925"/>
    </source>
</evidence>